<organism evidence="2 3">
    <name type="scientific">Clohesyomyces aquaticus</name>
    <dbReference type="NCBI Taxonomy" id="1231657"/>
    <lineage>
        <taxon>Eukaryota</taxon>
        <taxon>Fungi</taxon>
        <taxon>Dikarya</taxon>
        <taxon>Ascomycota</taxon>
        <taxon>Pezizomycotina</taxon>
        <taxon>Dothideomycetes</taxon>
        <taxon>Pleosporomycetidae</taxon>
        <taxon>Pleosporales</taxon>
        <taxon>Lindgomycetaceae</taxon>
        <taxon>Clohesyomyces</taxon>
    </lineage>
</organism>
<dbReference type="Proteomes" id="UP000193144">
    <property type="component" value="Unassembled WGS sequence"/>
</dbReference>
<keyword evidence="1" id="KW-0812">Transmembrane</keyword>
<feature type="transmembrane region" description="Helical" evidence="1">
    <location>
        <begin position="76"/>
        <end position="94"/>
    </location>
</feature>
<sequence>MSSWISSHIQFMWTWPRDFSFASVEPCVLFAFLNLLAPPSFAVRTSPPPIECEYALLGSFVSGSSSPRPMDGEHSLVHYIFIIAEVLSYVSLFVS</sequence>
<evidence type="ECO:0000256" key="1">
    <source>
        <dbReference type="SAM" id="Phobius"/>
    </source>
</evidence>
<comment type="caution">
    <text evidence="2">The sequence shown here is derived from an EMBL/GenBank/DDBJ whole genome shotgun (WGS) entry which is preliminary data.</text>
</comment>
<dbReference type="AlphaFoldDB" id="A0A1Y1Z6Q5"/>
<keyword evidence="3" id="KW-1185">Reference proteome</keyword>
<evidence type="ECO:0000313" key="2">
    <source>
        <dbReference type="EMBL" id="ORY05804.1"/>
    </source>
</evidence>
<accession>A0A1Y1Z6Q5</accession>
<protein>
    <submittedName>
        <fullName evidence="2">Uncharacterized protein</fullName>
    </submittedName>
</protein>
<dbReference type="EMBL" id="MCFA01000122">
    <property type="protein sequence ID" value="ORY05804.1"/>
    <property type="molecule type" value="Genomic_DNA"/>
</dbReference>
<gene>
    <name evidence="2" type="ORF">BCR34DRAFT_42549</name>
</gene>
<keyword evidence="1" id="KW-1133">Transmembrane helix</keyword>
<reference evidence="2 3" key="1">
    <citation type="submission" date="2016-07" db="EMBL/GenBank/DDBJ databases">
        <title>Pervasive Adenine N6-methylation of Active Genes in Fungi.</title>
        <authorList>
            <consortium name="DOE Joint Genome Institute"/>
            <person name="Mondo S.J."/>
            <person name="Dannebaum R.O."/>
            <person name="Kuo R.C."/>
            <person name="Labutti K."/>
            <person name="Haridas S."/>
            <person name="Kuo A."/>
            <person name="Salamov A."/>
            <person name="Ahrendt S.R."/>
            <person name="Lipzen A."/>
            <person name="Sullivan W."/>
            <person name="Andreopoulos W.B."/>
            <person name="Clum A."/>
            <person name="Lindquist E."/>
            <person name="Daum C."/>
            <person name="Ramamoorthy G.K."/>
            <person name="Gryganskyi A."/>
            <person name="Culley D."/>
            <person name="Magnuson J.K."/>
            <person name="James T.Y."/>
            <person name="O'Malley M.A."/>
            <person name="Stajich J.E."/>
            <person name="Spatafora J.W."/>
            <person name="Visel A."/>
            <person name="Grigoriev I.V."/>
        </authorList>
    </citation>
    <scope>NUCLEOTIDE SEQUENCE [LARGE SCALE GENOMIC DNA]</scope>
    <source>
        <strain evidence="2 3">CBS 115471</strain>
    </source>
</reference>
<proteinExistence type="predicted"/>
<name>A0A1Y1Z6Q5_9PLEO</name>
<evidence type="ECO:0000313" key="3">
    <source>
        <dbReference type="Proteomes" id="UP000193144"/>
    </source>
</evidence>
<keyword evidence="1" id="KW-0472">Membrane</keyword>